<feature type="region of interest" description="Disordered" evidence="1">
    <location>
        <begin position="1"/>
        <end position="89"/>
    </location>
</feature>
<evidence type="ECO:0000313" key="2">
    <source>
        <dbReference type="EMBL" id="MST31141.1"/>
    </source>
</evidence>
<feature type="compositionally biased region" description="Polar residues" evidence="1">
    <location>
        <begin position="27"/>
        <end position="50"/>
    </location>
</feature>
<reference evidence="2 3" key="1">
    <citation type="submission" date="2019-11" db="EMBL/GenBank/DDBJ databases">
        <title>Acidiferrimicrobium australis gen. nov., sp. nov., an acidophilic and obligately heterotrophic, member of the Actinobacteria that catalyses dissimilatory oxido- reduction of iron isolated from metal-rich acidic water in Chile.</title>
        <authorList>
            <person name="Gonzalez D."/>
            <person name="Huber K."/>
            <person name="Hedrich S."/>
            <person name="Rojas-Villalobos C."/>
            <person name="Quatrini R."/>
            <person name="Dinamarca M.A."/>
            <person name="Schwarz A."/>
            <person name="Canales C."/>
            <person name="Nancucheo I."/>
        </authorList>
    </citation>
    <scope>NUCLEOTIDE SEQUENCE [LARGE SCALE GENOMIC DNA]</scope>
    <source>
        <strain evidence="2 3">USS-CCA1</strain>
    </source>
</reference>
<evidence type="ECO:0000256" key="1">
    <source>
        <dbReference type="SAM" id="MobiDB-lite"/>
    </source>
</evidence>
<proteinExistence type="predicted"/>
<name>A0ABW9QNG3_9ACTN</name>
<keyword evidence="3" id="KW-1185">Reference proteome</keyword>
<dbReference type="EMBL" id="WJHE01000005">
    <property type="protein sequence ID" value="MST31141.1"/>
    <property type="molecule type" value="Genomic_DNA"/>
</dbReference>
<gene>
    <name evidence="2" type="ORF">GHK86_00145</name>
</gene>
<evidence type="ECO:0000313" key="3">
    <source>
        <dbReference type="Proteomes" id="UP000437736"/>
    </source>
</evidence>
<sequence length="89" mass="9584">MQRDIRVPEPGAATPGEAFRRRHRSAQRSCLTYQMKASSNDGRVTSTRSTRAVDIDSATADPGSAPEGSDTRMLVPRRLVPGQRAASSA</sequence>
<protein>
    <submittedName>
        <fullName evidence="2">Uncharacterized protein</fullName>
    </submittedName>
</protein>
<comment type="caution">
    <text evidence="2">The sequence shown here is derived from an EMBL/GenBank/DDBJ whole genome shotgun (WGS) entry which is preliminary data.</text>
</comment>
<accession>A0ABW9QNG3</accession>
<organism evidence="2 3">
    <name type="scientific">Acidiferrimicrobium australe</name>
    <dbReference type="NCBI Taxonomy" id="2664430"/>
    <lineage>
        <taxon>Bacteria</taxon>
        <taxon>Bacillati</taxon>
        <taxon>Actinomycetota</taxon>
        <taxon>Acidimicrobiia</taxon>
        <taxon>Acidimicrobiales</taxon>
        <taxon>Acidimicrobiaceae</taxon>
        <taxon>Acidiferrimicrobium</taxon>
    </lineage>
</organism>
<dbReference type="Proteomes" id="UP000437736">
    <property type="component" value="Unassembled WGS sequence"/>
</dbReference>